<evidence type="ECO:0000313" key="3">
    <source>
        <dbReference type="Proteomes" id="UP001501095"/>
    </source>
</evidence>
<dbReference type="PROSITE" id="PS51318">
    <property type="entry name" value="TAT"/>
    <property type="match status" value="1"/>
</dbReference>
<reference evidence="2 3" key="1">
    <citation type="journal article" date="2019" name="Int. J. Syst. Evol. Microbiol.">
        <title>The Global Catalogue of Microorganisms (GCM) 10K type strain sequencing project: providing services to taxonomists for standard genome sequencing and annotation.</title>
        <authorList>
            <consortium name="The Broad Institute Genomics Platform"/>
            <consortium name="The Broad Institute Genome Sequencing Center for Infectious Disease"/>
            <person name="Wu L."/>
            <person name="Ma J."/>
        </authorList>
    </citation>
    <scope>NUCLEOTIDE SEQUENCE [LARGE SCALE GENOMIC DNA]</scope>
    <source>
        <strain evidence="2 3">JCM 6924</strain>
    </source>
</reference>
<dbReference type="PANTHER" id="PTHR31528:SF15">
    <property type="entry name" value="RIBOFLAVIN-BINDING PROTEIN RIBY"/>
    <property type="match status" value="1"/>
</dbReference>
<organism evidence="2 3">
    <name type="scientific">Streptomyces levis</name>
    <dbReference type="NCBI Taxonomy" id="285566"/>
    <lineage>
        <taxon>Bacteria</taxon>
        <taxon>Bacillati</taxon>
        <taxon>Actinomycetota</taxon>
        <taxon>Actinomycetes</taxon>
        <taxon>Kitasatosporales</taxon>
        <taxon>Streptomycetaceae</taxon>
        <taxon>Streptomyces</taxon>
    </lineage>
</organism>
<dbReference type="InterPro" id="IPR015168">
    <property type="entry name" value="SsuA/THI5"/>
</dbReference>
<dbReference type="Gene3D" id="3.40.190.10">
    <property type="entry name" value="Periplasmic binding protein-like II"/>
    <property type="match status" value="2"/>
</dbReference>
<dbReference type="RefSeq" id="WP_344536901.1">
    <property type="nucleotide sequence ID" value="NZ_BAAATM010000009.1"/>
</dbReference>
<name>A0ABN3NR98_9ACTN</name>
<dbReference type="InterPro" id="IPR006311">
    <property type="entry name" value="TAT_signal"/>
</dbReference>
<evidence type="ECO:0000259" key="1">
    <source>
        <dbReference type="Pfam" id="PF09084"/>
    </source>
</evidence>
<dbReference type="PROSITE" id="PS51257">
    <property type="entry name" value="PROKAR_LIPOPROTEIN"/>
    <property type="match status" value="1"/>
</dbReference>
<proteinExistence type="predicted"/>
<dbReference type="Pfam" id="PF09084">
    <property type="entry name" value="NMT1"/>
    <property type="match status" value="1"/>
</dbReference>
<dbReference type="EMBL" id="BAAATM010000009">
    <property type="protein sequence ID" value="GAA2532269.1"/>
    <property type="molecule type" value="Genomic_DNA"/>
</dbReference>
<accession>A0ABN3NR98</accession>
<comment type="caution">
    <text evidence="2">The sequence shown here is derived from an EMBL/GenBank/DDBJ whole genome shotgun (WGS) entry which is preliminary data.</text>
</comment>
<feature type="domain" description="SsuA/THI5-like" evidence="1">
    <location>
        <begin position="64"/>
        <end position="270"/>
    </location>
</feature>
<evidence type="ECO:0000313" key="2">
    <source>
        <dbReference type="EMBL" id="GAA2532269.1"/>
    </source>
</evidence>
<dbReference type="Proteomes" id="UP001501095">
    <property type="component" value="Unassembled WGS sequence"/>
</dbReference>
<dbReference type="PANTHER" id="PTHR31528">
    <property type="entry name" value="4-AMINO-5-HYDROXYMETHYL-2-METHYLPYRIMIDINE PHOSPHATE SYNTHASE THI11-RELATED"/>
    <property type="match status" value="1"/>
</dbReference>
<dbReference type="InterPro" id="IPR027939">
    <property type="entry name" value="NMT1/THI5"/>
</dbReference>
<protein>
    <submittedName>
        <fullName evidence="2">ABC transporter substrate-binding protein</fullName>
    </submittedName>
</protein>
<gene>
    <name evidence="2" type="ORF">GCM10010423_29890</name>
</gene>
<dbReference type="SUPFAM" id="SSF53850">
    <property type="entry name" value="Periplasmic binding protein-like II"/>
    <property type="match status" value="1"/>
</dbReference>
<keyword evidence="3" id="KW-1185">Reference proteome</keyword>
<sequence>MTDQLRLPGGMSRRGLLGLGLSTTVGLALAGCGTSTNSGSGSRKGDDLGQLVYAFSWVYDVTQAGPYMADTKGYYKKAGFSSVKFIPGGPSAVSVLTQLANGTAQFGVSSPTEIVAANKNGASFRVIGAMYQKTPACIVSLQNRPIKTPADLKGKTIAVSDADKPAVEAFLAVNGLKSSDMKIVPFQYDPAPLVAGQVDGIMDYSTNSPISLKHAGHVPTVMMFGDFKYATVTQTYVASTDQISGNREMLKAALLADIMGWRANIADPREGASLAVNKYGKSLKYSLKNQLACNKAEIALIRTADTEKNGILTVTEALQKETVQTLGLTGARTTVDDLFDMSLLAEIYQEHPELKVLS</sequence>